<keyword evidence="2" id="KW-1185">Reference proteome</keyword>
<dbReference type="EMBL" id="JBFOLK010000003">
    <property type="protein sequence ID" value="KAL2526490.1"/>
    <property type="molecule type" value="Genomic_DNA"/>
</dbReference>
<evidence type="ECO:0000313" key="1">
    <source>
        <dbReference type="EMBL" id="KAL2526490.1"/>
    </source>
</evidence>
<organism evidence="1 2">
    <name type="scientific">Abeliophyllum distichum</name>
    <dbReference type="NCBI Taxonomy" id="126358"/>
    <lineage>
        <taxon>Eukaryota</taxon>
        <taxon>Viridiplantae</taxon>
        <taxon>Streptophyta</taxon>
        <taxon>Embryophyta</taxon>
        <taxon>Tracheophyta</taxon>
        <taxon>Spermatophyta</taxon>
        <taxon>Magnoliopsida</taxon>
        <taxon>eudicotyledons</taxon>
        <taxon>Gunneridae</taxon>
        <taxon>Pentapetalae</taxon>
        <taxon>asterids</taxon>
        <taxon>lamiids</taxon>
        <taxon>Lamiales</taxon>
        <taxon>Oleaceae</taxon>
        <taxon>Forsythieae</taxon>
        <taxon>Abeliophyllum</taxon>
    </lineage>
</organism>
<reference evidence="2" key="1">
    <citation type="submission" date="2024-07" db="EMBL/GenBank/DDBJ databases">
        <title>Two chromosome-level genome assemblies of Korean endemic species Abeliophyllum distichum and Forsythia ovata (Oleaceae).</title>
        <authorList>
            <person name="Jang H."/>
        </authorList>
    </citation>
    <scope>NUCLEOTIDE SEQUENCE [LARGE SCALE GENOMIC DNA]</scope>
</reference>
<comment type="caution">
    <text evidence="1">The sequence shown here is derived from an EMBL/GenBank/DDBJ whole genome shotgun (WGS) entry which is preliminary data.</text>
</comment>
<protein>
    <submittedName>
        <fullName evidence="1">Uncharacterized protein</fullName>
    </submittedName>
</protein>
<dbReference type="AlphaFoldDB" id="A0ABD1UPM1"/>
<sequence>MKFPTPGGVAKVLGNQTKARACFMNALRKVAKRESVAPVVMTIRSEPIDVDHKELDEGLDPQIIGLDSLTSPVEELEAFLVNPSEPTQELKVEEKLEGKMKEELK</sequence>
<accession>A0ABD1UPM1</accession>
<dbReference type="Proteomes" id="UP001604336">
    <property type="component" value="Unassembled WGS sequence"/>
</dbReference>
<proteinExistence type="predicted"/>
<evidence type="ECO:0000313" key="2">
    <source>
        <dbReference type="Proteomes" id="UP001604336"/>
    </source>
</evidence>
<gene>
    <name evidence="1" type="ORF">Adt_11544</name>
</gene>
<name>A0ABD1UPM1_9LAMI</name>